<keyword evidence="2" id="KW-0378">Hydrolase</keyword>
<accession>A0A327WXP4</accession>
<protein>
    <submittedName>
        <fullName evidence="2">Carboxypeptidase-like protein</fullName>
    </submittedName>
</protein>
<keyword evidence="1" id="KW-0732">Signal</keyword>
<name>A0A327WXP4_LARAB</name>
<comment type="caution">
    <text evidence="2">The sequence shown here is derived from an EMBL/GenBank/DDBJ whole genome shotgun (WGS) entry which is preliminary data.</text>
</comment>
<feature type="signal peptide" evidence="1">
    <location>
        <begin position="1"/>
        <end position="20"/>
    </location>
</feature>
<dbReference type="Proteomes" id="UP000248790">
    <property type="component" value="Unassembled WGS sequence"/>
</dbReference>
<dbReference type="SUPFAM" id="SSF49464">
    <property type="entry name" value="Carboxypeptidase regulatory domain-like"/>
    <property type="match status" value="1"/>
</dbReference>
<dbReference type="OrthoDB" id="1116175at2"/>
<gene>
    <name evidence="2" type="ORF">LX87_02856</name>
</gene>
<keyword evidence="3" id="KW-1185">Reference proteome</keyword>
<evidence type="ECO:0000313" key="3">
    <source>
        <dbReference type="Proteomes" id="UP000248790"/>
    </source>
</evidence>
<feature type="chain" id="PRO_5016234832" evidence="1">
    <location>
        <begin position="21"/>
        <end position="260"/>
    </location>
</feature>
<reference evidence="2 3" key="1">
    <citation type="submission" date="2018-06" db="EMBL/GenBank/DDBJ databases">
        <title>Genomic Encyclopedia of Archaeal and Bacterial Type Strains, Phase II (KMG-II): from individual species to whole genera.</title>
        <authorList>
            <person name="Goeker M."/>
        </authorList>
    </citation>
    <scope>NUCLEOTIDE SEQUENCE [LARGE SCALE GENOMIC DNA]</scope>
    <source>
        <strain evidence="2 3">DSM 21851</strain>
    </source>
</reference>
<dbReference type="AlphaFoldDB" id="A0A327WXP4"/>
<dbReference type="Pfam" id="PF13715">
    <property type="entry name" value="CarbopepD_reg_2"/>
    <property type="match status" value="1"/>
</dbReference>
<dbReference type="RefSeq" id="WP_111628897.1">
    <property type="nucleotide sequence ID" value="NZ_QLMC01000003.1"/>
</dbReference>
<sequence>MKKVSLFLLLALLTTLTGMAQNVRSGSVVDKVSRKPVALATVQNLSLRRAVMSTESGQFRLTASPNDTLLISCVGYKTERVVVPADESELLVEMVQEIKQLNEVVIKGWTESRFKEEFLKLNIHNDKPVIEIKTAPELAGVQLGNAGRMGYDYKTLAPKMTLKGPVSALYGKFSKEAKNERKLQQFHQAESNKQRYLTRLDPVWISRITDLKEERLTAFLKFCKLPEAFVLEATEYDLIVAIRGCLKEFLVQEQTRTEKG</sequence>
<dbReference type="EMBL" id="QLMC01000003">
    <property type="protein sequence ID" value="RAJ97949.1"/>
    <property type="molecule type" value="Genomic_DNA"/>
</dbReference>
<organism evidence="2 3">
    <name type="scientific">Larkinella arboricola</name>
    <dbReference type="NCBI Taxonomy" id="643671"/>
    <lineage>
        <taxon>Bacteria</taxon>
        <taxon>Pseudomonadati</taxon>
        <taxon>Bacteroidota</taxon>
        <taxon>Cytophagia</taxon>
        <taxon>Cytophagales</taxon>
        <taxon>Spirosomataceae</taxon>
        <taxon>Larkinella</taxon>
    </lineage>
</organism>
<dbReference type="InterPro" id="IPR008969">
    <property type="entry name" value="CarboxyPept-like_regulatory"/>
</dbReference>
<proteinExistence type="predicted"/>
<dbReference type="GO" id="GO:0004180">
    <property type="term" value="F:carboxypeptidase activity"/>
    <property type="evidence" value="ECO:0007669"/>
    <property type="project" value="UniProtKB-KW"/>
</dbReference>
<evidence type="ECO:0000256" key="1">
    <source>
        <dbReference type="SAM" id="SignalP"/>
    </source>
</evidence>
<keyword evidence="2" id="KW-0645">Protease</keyword>
<keyword evidence="2" id="KW-0121">Carboxypeptidase</keyword>
<evidence type="ECO:0000313" key="2">
    <source>
        <dbReference type="EMBL" id="RAJ97949.1"/>
    </source>
</evidence>